<dbReference type="InterPro" id="IPR036389">
    <property type="entry name" value="RNase_III_sf"/>
</dbReference>
<dbReference type="PANTHER" id="PTHR28160">
    <property type="entry name" value="54S RIBOSOMAL PROTEIN L15, MITOCHONDRIAL"/>
    <property type="match status" value="1"/>
</dbReference>
<keyword evidence="3" id="KW-1185">Reference proteome</keyword>
<dbReference type="EMBL" id="BTGD01000025">
    <property type="protein sequence ID" value="GMM58487.1"/>
    <property type="molecule type" value="Genomic_DNA"/>
</dbReference>
<dbReference type="InterPro" id="IPR000999">
    <property type="entry name" value="RNase_III_dom"/>
</dbReference>
<dbReference type="SUPFAM" id="SSF69065">
    <property type="entry name" value="RNase III domain-like"/>
    <property type="match status" value="1"/>
</dbReference>
<protein>
    <submittedName>
        <fullName evidence="2">Mitochondrial 54S ribosomal protein YmL15</fullName>
    </submittedName>
</protein>
<dbReference type="GO" id="GO:0004525">
    <property type="term" value="F:ribonuclease III activity"/>
    <property type="evidence" value="ECO:0007669"/>
    <property type="project" value="InterPro"/>
</dbReference>
<evidence type="ECO:0000313" key="2">
    <source>
        <dbReference type="EMBL" id="GMM58487.1"/>
    </source>
</evidence>
<dbReference type="GO" id="GO:0005762">
    <property type="term" value="C:mitochondrial large ribosomal subunit"/>
    <property type="evidence" value="ECO:0007669"/>
    <property type="project" value="InterPro"/>
</dbReference>
<dbReference type="SMART" id="SM00535">
    <property type="entry name" value="RIBOc"/>
    <property type="match status" value="1"/>
</dbReference>
<dbReference type="GO" id="GO:0032543">
    <property type="term" value="P:mitochondrial translation"/>
    <property type="evidence" value="ECO:0007669"/>
    <property type="project" value="InterPro"/>
</dbReference>
<dbReference type="AlphaFoldDB" id="A0AAV5S4D8"/>
<evidence type="ECO:0000259" key="1">
    <source>
        <dbReference type="SMART" id="SM00535"/>
    </source>
</evidence>
<keyword evidence="2" id="KW-0689">Ribosomal protein</keyword>
<sequence>MFPRLVAREVRARVSVPGSRSIAILNKGARIRGAKRDPASYMKNASGLQYSAAKAPECQDKVRNAFKFADYGVQLSDSLILQCLTHKSFAHGSVPYNEKLQLLGTQFLKLRATLFSLHEGGNAANASTGNINGLDFAALGSPRSKTLVSRRNIGQTVKRADIDDVVFWKMRDVEKGGKYNGEDTVLSSVLSALVGAILTTNGPEVAATYVDKFLLGEGSSLSLVKDI</sequence>
<dbReference type="PANTHER" id="PTHR28160:SF1">
    <property type="entry name" value="LARGE RIBOSOMAL SUBUNIT PROTEIN ML57"/>
    <property type="match status" value="1"/>
</dbReference>
<dbReference type="InterPro" id="IPR040030">
    <property type="entry name" value="Ribosomal_mL57"/>
</dbReference>
<comment type="caution">
    <text evidence="2">The sequence shown here is derived from an EMBL/GenBank/DDBJ whole genome shotgun (WGS) entry which is preliminary data.</text>
</comment>
<keyword evidence="2" id="KW-0687">Ribonucleoprotein</keyword>
<name>A0AAV5S4D8_MAUHU</name>
<dbReference type="Proteomes" id="UP001377567">
    <property type="component" value="Unassembled WGS sequence"/>
</dbReference>
<accession>A0AAV5S4D8</accession>
<dbReference type="CDD" id="cd00593">
    <property type="entry name" value="RIBOc"/>
    <property type="match status" value="1"/>
</dbReference>
<proteinExistence type="predicted"/>
<organism evidence="2 3">
    <name type="scientific">Maudiozyma humilis</name>
    <name type="common">Sour dough yeast</name>
    <name type="synonym">Kazachstania humilis</name>
    <dbReference type="NCBI Taxonomy" id="51915"/>
    <lineage>
        <taxon>Eukaryota</taxon>
        <taxon>Fungi</taxon>
        <taxon>Dikarya</taxon>
        <taxon>Ascomycota</taxon>
        <taxon>Saccharomycotina</taxon>
        <taxon>Saccharomycetes</taxon>
        <taxon>Saccharomycetales</taxon>
        <taxon>Saccharomycetaceae</taxon>
        <taxon>Maudiozyma</taxon>
    </lineage>
</organism>
<dbReference type="Gene3D" id="1.10.1520.10">
    <property type="entry name" value="Ribonuclease III domain"/>
    <property type="match status" value="1"/>
</dbReference>
<feature type="domain" description="RNase III" evidence="1">
    <location>
        <begin position="78"/>
        <end position="223"/>
    </location>
</feature>
<evidence type="ECO:0000313" key="3">
    <source>
        <dbReference type="Proteomes" id="UP001377567"/>
    </source>
</evidence>
<dbReference type="GO" id="GO:0006396">
    <property type="term" value="P:RNA processing"/>
    <property type="evidence" value="ECO:0007669"/>
    <property type="project" value="InterPro"/>
</dbReference>
<dbReference type="Pfam" id="PF14622">
    <property type="entry name" value="Ribonucleas_3_3"/>
    <property type="match status" value="1"/>
</dbReference>
<dbReference type="GO" id="GO:0003735">
    <property type="term" value="F:structural constituent of ribosome"/>
    <property type="evidence" value="ECO:0007669"/>
    <property type="project" value="InterPro"/>
</dbReference>
<reference evidence="2 3" key="1">
    <citation type="journal article" date="2023" name="Elife">
        <title>Identification of key yeast species and microbe-microbe interactions impacting larval growth of Drosophila in the wild.</title>
        <authorList>
            <person name="Mure A."/>
            <person name="Sugiura Y."/>
            <person name="Maeda R."/>
            <person name="Honda K."/>
            <person name="Sakurai N."/>
            <person name="Takahashi Y."/>
            <person name="Watada M."/>
            <person name="Katoh T."/>
            <person name="Gotoh A."/>
            <person name="Gotoh Y."/>
            <person name="Taniguchi I."/>
            <person name="Nakamura K."/>
            <person name="Hayashi T."/>
            <person name="Katayama T."/>
            <person name="Uemura T."/>
            <person name="Hattori Y."/>
        </authorList>
    </citation>
    <scope>NUCLEOTIDE SEQUENCE [LARGE SCALE GENOMIC DNA]</scope>
    <source>
        <strain evidence="2 3">KH-74</strain>
    </source>
</reference>
<gene>
    <name evidence="2" type="ORF">DAKH74_051040</name>
</gene>